<accession>A0AAV0Y1F1</accession>
<dbReference type="EMBL" id="CARXXK010001128">
    <property type="protein sequence ID" value="CAI6373807.1"/>
    <property type="molecule type" value="Genomic_DNA"/>
</dbReference>
<reference evidence="1 2" key="1">
    <citation type="submission" date="2023-01" db="EMBL/GenBank/DDBJ databases">
        <authorList>
            <person name="Whitehead M."/>
        </authorList>
    </citation>
    <scope>NUCLEOTIDE SEQUENCE [LARGE SCALE GENOMIC DNA]</scope>
</reference>
<dbReference type="Proteomes" id="UP001160148">
    <property type="component" value="Unassembled WGS sequence"/>
</dbReference>
<protein>
    <submittedName>
        <fullName evidence="1">Uncharacterized protein</fullName>
    </submittedName>
</protein>
<evidence type="ECO:0000313" key="2">
    <source>
        <dbReference type="Proteomes" id="UP001160148"/>
    </source>
</evidence>
<organism evidence="1 2">
    <name type="scientific">Macrosiphum euphorbiae</name>
    <name type="common">potato aphid</name>
    <dbReference type="NCBI Taxonomy" id="13131"/>
    <lineage>
        <taxon>Eukaryota</taxon>
        <taxon>Metazoa</taxon>
        <taxon>Ecdysozoa</taxon>
        <taxon>Arthropoda</taxon>
        <taxon>Hexapoda</taxon>
        <taxon>Insecta</taxon>
        <taxon>Pterygota</taxon>
        <taxon>Neoptera</taxon>
        <taxon>Paraneoptera</taxon>
        <taxon>Hemiptera</taxon>
        <taxon>Sternorrhyncha</taxon>
        <taxon>Aphidomorpha</taxon>
        <taxon>Aphidoidea</taxon>
        <taxon>Aphididae</taxon>
        <taxon>Macrosiphini</taxon>
        <taxon>Macrosiphum</taxon>
    </lineage>
</organism>
<name>A0AAV0Y1F1_9HEMI</name>
<proteinExistence type="predicted"/>
<comment type="caution">
    <text evidence="1">The sequence shown here is derived from an EMBL/GenBank/DDBJ whole genome shotgun (WGS) entry which is preliminary data.</text>
</comment>
<dbReference type="AlphaFoldDB" id="A0AAV0Y1F1"/>
<gene>
    <name evidence="1" type="ORF">MEUPH1_LOCUS27508</name>
</gene>
<evidence type="ECO:0000313" key="1">
    <source>
        <dbReference type="EMBL" id="CAI6373807.1"/>
    </source>
</evidence>
<keyword evidence="2" id="KW-1185">Reference proteome</keyword>
<sequence>MAPSLPGSSMPGMGLGLRSFLIMILYGFPQTSLSTLAIKSDQHLSLADLIAVARDRRSSFQRSSDARLPSSPSLFRVLWWILLALLHSPLIRPISRLHQCTGCFPVKVLVFFKHLSADCVIQVTKVLASSSADWSWSCGGRWVRAKEAVNNSGLSDRVDHPDGFRSISSRRGSVDLSVKLMYLWRLSDSLSRTFQSATLPLIVLETRVTSMCDSDWPRTNVGESPLLHACKSKADIMSARMTPLLSSIGLPQSLDLALKSPATTQGRADDLMLRSNVRLSNTSRIHDNVRRPSYIAAL</sequence>